<dbReference type="EMBL" id="RAQO01000006">
    <property type="protein sequence ID" value="RKF18042.1"/>
    <property type="molecule type" value="Genomic_DNA"/>
</dbReference>
<dbReference type="GO" id="GO:0046872">
    <property type="term" value="F:metal ion binding"/>
    <property type="evidence" value="ECO:0007669"/>
    <property type="project" value="UniProtKB-KW"/>
</dbReference>
<evidence type="ECO:0000313" key="7">
    <source>
        <dbReference type="Proteomes" id="UP000286482"/>
    </source>
</evidence>
<accession>A0A420EBM7</accession>
<dbReference type="InterPro" id="IPR006913">
    <property type="entry name" value="CENP-V/GFA"/>
</dbReference>
<feature type="domain" description="CENP-V/GFA" evidence="5">
    <location>
        <begin position="5"/>
        <end position="120"/>
    </location>
</feature>
<dbReference type="OrthoDB" id="4188830at2"/>
<protein>
    <submittedName>
        <fullName evidence="6">GFA family protein</fullName>
    </submittedName>
</protein>
<keyword evidence="7" id="KW-1185">Reference proteome</keyword>
<organism evidence="6 7">
    <name type="scientific">Alginatibacterium sediminis</name>
    <dbReference type="NCBI Taxonomy" id="2164068"/>
    <lineage>
        <taxon>Bacteria</taxon>
        <taxon>Pseudomonadati</taxon>
        <taxon>Pseudomonadota</taxon>
        <taxon>Gammaproteobacteria</taxon>
        <taxon>Alteromonadales</taxon>
        <taxon>Alteromonadaceae</taxon>
        <taxon>Alginatibacterium</taxon>
    </lineage>
</organism>
<sequence length="134" mass="14528">MTKRYQGSCLCSQISFSVSGFSSLAANCHCSMCRKFHGAAFGTLVSVSGLQWHSGEHLLTHFTAANGTVRCFCLVCGSSLGFKSKGSEANDLEIAISCFDEDIPVVIDAQIYTHNKANWSQLLPKLPSYPQGRD</sequence>
<gene>
    <name evidence="6" type="ORF">DBZ36_12425</name>
</gene>
<keyword evidence="4" id="KW-0456">Lyase</keyword>
<proteinExistence type="inferred from homology"/>
<dbReference type="RefSeq" id="WP_120355268.1">
    <property type="nucleotide sequence ID" value="NZ_RAQO01000006.1"/>
</dbReference>
<evidence type="ECO:0000256" key="3">
    <source>
        <dbReference type="ARBA" id="ARBA00022833"/>
    </source>
</evidence>
<comment type="caution">
    <text evidence="6">The sequence shown here is derived from an EMBL/GenBank/DDBJ whole genome shotgun (WGS) entry which is preliminary data.</text>
</comment>
<dbReference type="SUPFAM" id="SSF51316">
    <property type="entry name" value="Mss4-like"/>
    <property type="match status" value="1"/>
</dbReference>
<dbReference type="GO" id="GO:0016846">
    <property type="term" value="F:carbon-sulfur lyase activity"/>
    <property type="evidence" value="ECO:0007669"/>
    <property type="project" value="InterPro"/>
</dbReference>
<dbReference type="PROSITE" id="PS51891">
    <property type="entry name" value="CENP_V_GFA"/>
    <property type="match status" value="1"/>
</dbReference>
<dbReference type="Proteomes" id="UP000286482">
    <property type="component" value="Unassembled WGS sequence"/>
</dbReference>
<dbReference type="PANTHER" id="PTHR33337">
    <property type="entry name" value="GFA DOMAIN-CONTAINING PROTEIN"/>
    <property type="match status" value="1"/>
</dbReference>
<dbReference type="Gene3D" id="3.90.1590.10">
    <property type="entry name" value="glutathione-dependent formaldehyde- activating enzyme (gfa)"/>
    <property type="match status" value="1"/>
</dbReference>
<reference evidence="6 7" key="1">
    <citation type="submission" date="2018-09" db="EMBL/GenBank/DDBJ databases">
        <authorList>
            <person name="Wang Z."/>
        </authorList>
    </citation>
    <scope>NUCLEOTIDE SEQUENCE [LARGE SCALE GENOMIC DNA]</scope>
    <source>
        <strain evidence="6 7">ALS 81</strain>
    </source>
</reference>
<evidence type="ECO:0000256" key="1">
    <source>
        <dbReference type="ARBA" id="ARBA00005495"/>
    </source>
</evidence>
<evidence type="ECO:0000313" key="6">
    <source>
        <dbReference type="EMBL" id="RKF18042.1"/>
    </source>
</evidence>
<dbReference type="PANTHER" id="PTHR33337:SF40">
    <property type="entry name" value="CENP-V_GFA DOMAIN-CONTAINING PROTEIN-RELATED"/>
    <property type="match status" value="1"/>
</dbReference>
<dbReference type="InterPro" id="IPR011057">
    <property type="entry name" value="Mss4-like_sf"/>
</dbReference>
<keyword evidence="3" id="KW-0862">Zinc</keyword>
<keyword evidence="2" id="KW-0479">Metal-binding</keyword>
<comment type="similarity">
    <text evidence="1">Belongs to the Gfa family.</text>
</comment>
<evidence type="ECO:0000256" key="2">
    <source>
        <dbReference type="ARBA" id="ARBA00022723"/>
    </source>
</evidence>
<evidence type="ECO:0000256" key="4">
    <source>
        <dbReference type="ARBA" id="ARBA00023239"/>
    </source>
</evidence>
<dbReference type="AlphaFoldDB" id="A0A420EBM7"/>
<name>A0A420EBM7_9ALTE</name>
<dbReference type="Pfam" id="PF04828">
    <property type="entry name" value="GFA"/>
    <property type="match status" value="1"/>
</dbReference>
<evidence type="ECO:0000259" key="5">
    <source>
        <dbReference type="PROSITE" id="PS51891"/>
    </source>
</evidence>